<comment type="catalytic activity">
    <reaction evidence="14">
        <text>D-threo-isocitrate + NADP(+) = 2-oxoglutarate + CO2 + NADPH</text>
        <dbReference type="Rhea" id="RHEA:19629"/>
        <dbReference type="ChEBI" id="CHEBI:15562"/>
        <dbReference type="ChEBI" id="CHEBI:16526"/>
        <dbReference type="ChEBI" id="CHEBI:16810"/>
        <dbReference type="ChEBI" id="CHEBI:57783"/>
        <dbReference type="ChEBI" id="CHEBI:58349"/>
        <dbReference type="EC" id="1.1.1.42"/>
    </reaction>
</comment>
<dbReference type="InterPro" id="IPR019818">
    <property type="entry name" value="IsoCit/isopropylmalate_DH_CS"/>
</dbReference>
<keyword evidence="11" id="KW-0521">NADP</keyword>
<evidence type="ECO:0000256" key="12">
    <source>
        <dbReference type="ARBA" id="ARBA00023002"/>
    </source>
</evidence>
<feature type="domain" description="Isopropylmalate dehydrogenase-like" evidence="19">
    <location>
        <begin position="5"/>
        <end position="335"/>
    </location>
</feature>
<evidence type="ECO:0000256" key="8">
    <source>
        <dbReference type="ARBA" id="ARBA00022532"/>
    </source>
</evidence>
<evidence type="ECO:0000256" key="14">
    <source>
        <dbReference type="ARBA" id="ARBA00023554"/>
    </source>
</evidence>
<keyword evidence="10" id="KW-0460">Magnesium</keyword>
<keyword evidence="8" id="KW-0816">Tricarboxylic acid cycle</keyword>
<evidence type="ECO:0000256" key="2">
    <source>
        <dbReference type="ARBA" id="ARBA00001946"/>
    </source>
</evidence>
<evidence type="ECO:0000256" key="16">
    <source>
        <dbReference type="ARBA" id="ARBA00029990"/>
    </source>
</evidence>
<dbReference type="NCBIfam" id="TIGR02924">
    <property type="entry name" value="ICDH_alpha"/>
    <property type="match status" value="1"/>
</dbReference>
<keyword evidence="13" id="KW-0464">Manganese</keyword>
<organism evidence="20 21">
    <name type="scientific">Candidatus Bandiella euplotis</name>
    <dbReference type="NCBI Taxonomy" id="1664265"/>
    <lineage>
        <taxon>Bacteria</taxon>
        <taxon>Pseudomonadati</taxon>
        <taxon>Pseudomonadota</taxon>
        <taxon>Alphaproteobacteria</taxon>
        <taxon>Rickettsiales</taxon>
        <taxon>Candidatus Midichloriaceae</taxon>
        <taxon>Candidatus Bandiella</taxon>
    </lineage>
</organism>
<dbReference type="Gene3D" id="3.40.718.10">
    <property type="entry name" value="Isopropylmalate Dehydrogenase"/>
    <property type="match status" value="1"/>
</dbReference>
<keyword evidence="7" id="KW-0329">Glyoxylate bypass</keyword>
<evidence type="ECO:0000313" key="21">
    <source>
        <dbReference type="Proteomes" id="UP001327219"/>
    </source>
</evidence>
<evidence type="ECO:0000259" key="19">
    <source>
        <dbReference type="SMART" id="SM01329"/>
    </source>
</evidence>
<evidence type="ECO:0000256" key="7">
    <source>
        <dbReference type="ARBA" id="ARBA00022435"/>
    </source>
</evidence>
<evidence type="ECO:0000256" key="13">
    <source>
        <dbReference type="ARBA" id="ARBA00023211"/>
    </source>
</evidence>
<comment type="function">
    <text evidence="18">Catalyzes the oxidative decarboxylation of isocitrate to 2-oxoglutarate and carbon dioxide with the concomitant reduction of NADP(+).</text>
</comment>
<dbReference type="PANTHER" id="PTHR11835:SF43">
    <property type="entry name" value="ISOPROPYLMALATE DEHYDROGENASE-LIKE DOMAIN-CONTAINING PROTEIN"/>
    <property type="match status" value="1"/>
</dbReference>
<dbReference type="SMART" id="SM01329">
    <property type="entry name" value="Iso_dh"/>
    <property type="match status" value="1"/>
</dbReference>
<dbReference type="InterPro" id="IPR040978">
    <property type="entry name" value="Isocitrate_DH_TT1725_C"/>
</dbReference>
<sequence>MTQNTITVAYGDGIGPEIMESVLKILSHAKTGLQIETIEIGEKVYKKGFSSGITDDVWEVINRNKVLLKAPITTPLGRGYKSLNVTFRRSLGLFANIRPAISYHPFIGTFRDMDIVIIRENEEDLYSGIEYKLTQNATMAMKLISVPGCQRIVRYAFEYARANNRKKVTCVTKSNILKITDGLFQDVFSQIALEYPEIQAEHMLADIASARVASRPENFDVIVTLNLYGDILSDIASEVSGSVGLAGSANIGKEHAMFEAVHGSAPDIAGKNIANPSGLLNSAVMMLRYMGHHKEANQIYNAWLKTIEEGYHTADIYTDEQSKEKLSTTEFTQAVIGNFGKEPKQLINQHVSKENNKINVTESIIVDEVIELVGVDVFLRKSFTPALAEELKNLDNAFRLHMVSNRGLLIWPRGADICPVDFYRFRFLKADNVSNITQDDVLRLINKINELKFEIMSIINLNTYDDNLGFSLAQGE</sequence>
<comment type="subunit">
    <text evidence="4">Homodimer.</text>
</comment>
<comment type="cofactor">
    <cofactor evidence="1">
        <name>Mn(2+)</name>
        <dbReference type="ChEBI" id="CHEBI:29035"/>
    </cofactor>
</comment>
<evidence type="ECO:0000256" key="5">
    <source>
        <dbReference type="ARBA" id="ARBA00013013"/>
    </source>
</evidence>
<keyword evidence="9" id="KW-0479">Metal-binding</keyword>
<dbReference type="EMBL" id="CP110820">
    <property type="protein sequence ID" value="WPX96620.1"/>
    <property type="molecule type" value="Genomic_DNA"/>
</dbReference>
<dbReference type="PROSITE" id="PS00470">
    <property type="entry name" value="IDH_IMDH"/>
    <property type="match status" value="1"/>
</dbReference>
<dbReference type="EC" id="1.1.1.42" evidence="5"/>
<gene>
    <name evidence="20" type="ORF">Bandiella_00737</name>
</gene>
<keyword evidence="12" id="KW-0560">Oxidoreductase</keyword>
<dbReference type="InterPro" id="IPR046997">
    <property type="entry name" value="Isocitrate_DH_TT1725_C_sf"/>
</dbReference>
<evidence type="ECO:0000256" key="1">
    <source>
        <dbReference type="ARBA" id="ARBA00001936"/>
    </source>
</evidence>
<dbReference type="Pfam" id="PF18324">
    <property type="entry name" value="Isocitrate_DH_C_bact"/>
    <property type="match status" value="1"/>
</dbReference>
<evidence type="ECO:0000256" key="4">
    <source>
        <dbReference type="ARBA" id="ARBA00011738"/>
    </source>
</evidence>
<accession>A0ABZ0URG2</accession>
<evidence type="ECO:0000256" key="9">
    <source>
        <dbReference type="ARBA" id="ARBA00022723"/>
    </source>
</evidence>
<dbReference type="PANTHER" id="PTHR11835">
    <property type="entry name" value="DECARBOXYLATING DEHYDROGENASES-ISOCITRATE, ISOPROPYLMALATE, TARTRATE"/>
    <property type="match status" value="1"/>
</dbReference>
<proteinExistence type="inferred from homology"/>
<evidence type="ECO:0000256" key="11">
    <source>
        <dbReference type="ARBA" id="ARBA00022857"/>
    </source>
</evidence>
<dbReference type="NCBIfam" id="NF006673">
    <property type="entry name" value="PRK09222.1"/>
    <property type="match status" value="1"/>
</dbReference>
<dbReference type="SUPFAM" id="SSF53659">
    <property type="entry name" value="Isocitrate/Isopropylmalate dehydrogenase-like"/>
    <property type="match status" value="1"/>
</dbReference>
<name>A0ABZ0URG2_9RICK</name>
<evidence type="ECO:0000313" key="20">
    <source>
        <dbReference type="EMBL" id="WPX96620.1"/>
    </source>
</evidence>
<evidence type="ECO:0000256" key="6">
    <source>
        <dbReference type="ARBA" id="ARBA00019562"/>
    </source>
</evidence>
<dbReference type="Pfam" id="PF00180">
    <property type="entry name" value="Iso_dh"/>
    <property type="match status" value="1"/>
</dbReference>
<protein>
    <recommendedName>
        <fullName evidence="6">Isocitrate dehydrogenase [NADP]</fullName>
        <ecNumber evidence="5">1.1.1.42</ecNumber>
    </recommendedName>
    <alternativeName>
        <fullName evidence="15">IDP</fullName>
    </alternativeName>
    <alternativeName>
        <fullName evidence="16">NADP(+)-specific ICDH</fullName>
    </alternativeName>
    <alternativeName>
        <fullName evidence="17">Oxalosuccinate decarboxylase</fullName>
    </alternativeName>
</protein>
<evidence type="ECO:0000256" key="18">
    <source>
        <dbReference type="ARBA" id="ARBA00046127"/>
    </source>
</evidence>
<dbReference type="InterPro" id="IPR024084">
    <property type="entry name" value="IsoPropMal-DH-like_dom"/>
</dbReference>
<comment type="similarity">
    <text evidence="3">Belongs to the isocitrate and isopropylmalate dehydrogenases family.</text>
</comment>
<reference evidence="20 21" key="1">
    <citation type="submission" date="2022-11" db="EMBL/GenBank/DDBJ databases">
        <title>Host association and intracellularity evolved multiple times independently in the Rickettsiales.</title>
        <authorList>
            <person name="Castelli M."/>
            <person name="Nardi T."/>
            <person name="Gammuto L."/>
            <person name="Bellinzona G."/>
            <person name="Sabaneyeva E."/>
            <person name="Potekhin A."/>
            <person name="Serra V."/>
            <person name="Petroni G."/>
            <person name="Sassera D."/>
        </authorList>
    </citation>
    <scope>NUCLEOTIDE SEQUENCE [LARGE SCALE GENOMIC DNA]</scope>
    <source>
        <strain evidence="20 21">NDG2</strain>
    </source>
</reference>
<evidence type="ECO:0000256" key="3">
    <source>
        <dbReference type="ARBA" id="ARBA00007769"/>
    </source>
</evidence>
<dbReference type="InterPro" id="IPR014273">
    <property type="entry name" value="Isocitrate_DH_bac-typ"/>
</dbReference>
<evidence type="ECO:0000256" key="15">
    <source>
        <dbReference type="ARBA" id="ARBA00029765"/>
    </source>
</evidence>
<dbReference type="RefSeq" id="WP_323733351.1">
    <property type="nucleotide sequence ID" value="NZ_CP110820.1"/>
</dbReference>
<evidence type="ECO:0000256" key="10">
    <source>
        <dbReference type="ARBA" id="ARBA00022842"/>
    </source>
</evidence>
<dbReference type="Proteomes" id="UP001327219">
    <property type="component" value="Chromosome"/>
</dbReference>
<keyword evidence="21" id="KW-1185">Reference proteome</keyword>
<dbReference type="Gene3D" id="3.30.70.1570">
    <property type="match status" value="1"/>
</dbReference>
<evidence type="ECO:0000256" key="17">
    <source>
        <dbReference type="ARBA" id="ARBA00031098"/>
    </source>
</evidence>
<comment type="cofactor">
    <cofactor evidence="2">
        <name>Mg(2+)</name>
        <dbReference type="ChEBI" id="CHEBI:18420"/>
    </cofactor>
</comment>